<dbReference type="Gene3D" id="1.10.630.10">
    <property type="entry name" value="Cytochrome P450"/>
    <property type="match status" value="1"/>
</dbReference>
<accession>A0A5M3ZA89</accession>
<dbReference type="PRINTS" id="PR00464">
    <property type="entry name" value="EP450II"/>
</dbReference>
<gene>
    <name evidence="10" type="ORF">ATEIFO6365_0008042400</name>
</gene>
<dbReference type="InterPro" id="IPR047146">
    <property type="entry name" value="Cyt_P450_E_CYP52_fungi"/>
</dbReference>
<dbReference type="CDD" id="cd11063">
    <property type="entry name" value="CYP52"/>
    <property type="match status" value="1"/>
</dbReference>
<evidence type="ECO:0000256" key="7">
    <source>
        <dbReference type="ARBA" id="ARBA00023033"/>
    </source>
</evidence>
<comment type="similarity">
    <text evidence="2 9">Belongs to the cytochrome P450 family.</text>
</comment>
<name>A0A5M3ZA89_ASPTE</name>
<proteinExistence type="inferred from homology"/>
<dbReference type="InterPro" id="IPR001128">
    <property type="entry name" value="Cyt_P450"/>
</dbReference>
<evidence type="ECO:0000256" key="2">
    <source>
        <dbReference type="ARBA" id="ARBA00010617"/>
    </source>
</evidence>
<organism evidence="10 11">
    <name type="scientific">Aspergillus terreus</name>
    <dbReference type="NCBI Taxonomy" id="33178"/>
    <lineage>
        <taxon>Eukaryota</taxon>
        <taxon>Fungi</taxon>
        <taxon>Dikarya</taxon>
        <taxon>Ascomycota</taxon>
        <taxon>Pezizomycotina</taxon>
        <taxon>Eurotiomycetes</taxon>
        <taxon>Eurotiomycetidae</taxon>
        <taxon>Eurotiales</taxon>
        <taxon>Aspergillaceae</taxon>
        <taxon>Aspergillus</taxon>
        <taxon>Aspergillus subgen. Circumdati</taxon>
    </lineage>
</organism>
<feature type="binding site" description="axial binding residue" evidence="8">
    <location>
        <position position="463"/>
    </location>
    <ligand>
        <name>heme</name>
        <dbReference type="ChEBI" id="CHEBI:30413"/>
    </ligand>
    <ligandPart>
        <name>Fe</name>
        <dbReference type="ChEBI" id="CHEBI:18248"/>
    </ligandPart>
</feature>
<keyword evidence="7 9" id="KW-0503">Monooxygenase</keyword>
<evidence type="ECO:0000256" key="9">
    <source>
        <dbReference type="RuleBase" id="RU000461"/>
    </source>
</evidence>
<dbReference type="PRINTS" id="PR00385">
    <property type="entry name" value="P450"/>
</dbReference>
<dbReference type="InterPro" id="IPR002402">
    <property type="entry name" value="Cyt_P450_E_grp-II"/>
</dbReference>
<dbReference type="PANTHER" id="PTHR24287:SF1">
    <property type="entry name" value="P450, PUTATIVE (EUROFUNG)-RELATED"/>
    <property type="match status" value="1"/>
</dbReference>
<dbReference type="PANTHER" id="PTHR24287">
    <property type="entry name" value="P450, PUTATIVE (EUROFUNG)-RELATED"/>
    <property type="match status" value="1"/>
</dbReference>
<dbReference type="InterPro" id="IPR002974">
    <property type="entry name" value="Cyt_P450_E_CYP52_ascomycetes"/>
</dbReference>
<dbReference type="SUPFAM" id="SSF48264">
    <property type="entry name" value="Cytochrome P450"/>
    <property type="match status" value="1"/>
</dbReference>
<dbReference type="PRINTS" id="PR01239">
    <property type="entry name" value="EP450IICYP52"/>
</dbReference>
<dbReference type="Proteomes" id="UP000452235">
    <property type="component" value="Unassembled WGS sequence"/>
</dbReference>
<evidence type="ECO:0000313" key="11">
    <source>
        <dbReference type="Proteomes" id="UP000452235"/>
    </source>
</evidence>
<evidence type="ECO:0000256" key="6">
    <source>
        <dbReference type="ARBA" id="ARBA00023004"/>
    </source>
</evidence>
<keyword evidence="5 9" id="KW-0560">Oxidoreductase</keyword>
<dbReference type="AlphaFoldDB" id="A0A5M3ZA89"/>
<keyword evidence="4 8" id="KW-0479">Metal-binding</keyword>
<reference evidence="10 11" key="1">
    <citation type="submission" date="2020-01" db="EMBL/GenBank/DDBJ databases">
        <title>Aspergillus terreus IFO 6365 whole genome shotgun sequence.</title>
        <authorList>
            <person name="Kanamasa S."/>
            <person name="Takahashi H."/>
        </authorList>
    </citation>
    <scope>NUCLEOTIDE SEQUENCE [LARGE SCALE GENOMIC DNA]</scope>
    <source>
        <strain evidence="10 11">IFO 6365</strain>
    </source>
</reference>
<comment type="cofactor">
    <cofactor evidence="1 8">
        <name>heme</name>
        <dbReference type="ChEBI" id="CHEBI:30413"/>
    </cofactor>
</comment>
<protein>
    <submittedName>
        <fullName evidence="10">Cytochrome P450 family protein</fullName>
    </submittedName>
</protein>
<dbReference type="InterPro" id="IPR017972">
    <property type="entry name" value="Cyt_P450_CS"/>
</dbReference>
<dbReference type="GO" id="GO:0005506">
    <property type="term" value="F:iron ion binding"/>
    <property type="evidence" value="ECO:0007669"/>
    <property type="project" value="InterPro"/>
</dbReference>
<dbReference type="PROSITE" id="PS00086">
    <property type="entry name" value="CYTOCHROME_P450"/>
    <property type="match status" value="1"/>
</dbReference>
<keyword evidence="6 8" id="KW-0408">Iron</keyword>
<evidence type="ECO:0000256" key="8">
    <source>
        <dbReference type="PIRSR" id="PIRSR602402-1"/>
    </source>
</evidence>
<evidence type="ECO:0000256" key="4">
    <source>
        <dbReference type="ARBA" id="ARBA00022723"/>
    </source>
</evidence>
<comment type="caution">
    <text evidence="10">The sequence shown here is derived from an EMBL/GenBank/DDBJ whole genome shotgun (WGS) entry which is preliminary data.</text>
</comment>
<dbReference type="GO" id="GO:0020037">
    <property type="term" value="F:heme binding"/>
    <property type="evidence" value="ECO:0007669"/>
    <property type="project" value="InterPro"/>
</dbReference>
<keyword evidence="3 8" id="KW-0349">Heme</keyword>
<dbReference type="OrthoDB" id="1470350at2759"/>
<evidence type="ECO:0000256" key="5">
    <source>
        <dbReference type="ARBA" id="ARBA00023002"/>
    </source>
</evidence>
<keyword evidence="11" id="KW-1185">Reference proteome</keyword>
<dbReference type="EMBL" id="BLJY01000008">
    <property type="protein sequence ID" value="GFF18480.1"/>
    <property type="molecule type" value="Genomic_DNA"/>
</dbReference>
<dbReference type="GO" id="GO:0016712">
    <property type="term" value="F:oxidoreductase activity, acting on paired donors, with incorporation or reduction of molecular oxygen, reduced flavin or flavoprotein as one donor, and incorporation of one atom of oxygen"/>
    <property type="evidence" value="ECO:0007669"/>
    <property type="project" value="InterPro"/>
</dbReference>
<sequence length="519" mass="58769">MASLLSISVLAVVVLRLLWTLAAKFKHAQKARRWGCAPYPTYPSDLLGIGLLKETLAADRANALCPMFERRIAHISAREGRHVATFSWTSLGRETCFTIDPENVQEVWATQFKNFVAGDLRSNVSHQLAGKNIVSTDGAEWARYRALLRPQFSRSQISDLDLEERHIQKAMLAIPVVNGKWTEPVDIQEIFHRFTIDSSTEFLFGKSVESQISAVTGQKTAEADFAHHLDKSMAYVGKRARLDKLYWLANNQESRFSESEVHKYVDRYVQDAIKAGQEGKLQADTERSPQYILLHALTTTTQDPIELRNQVLSLFMAGRDTTASLLSWTVLLLARHADEFQKLRQAVLKEFGPYDNPRNLTFDALKSCSCLRYCLNESLRLYPVAPFNRRIAVRDTTLPRGGGSDGRQPIYVRKGQAILFNAYSMHRRRDIWGPDANDFRPGRWEGRKTLWEYLPFSGGPRICLGQQFALTEAGYVLVRLVQRFDAIEDVNAEKEIGQRVTLTSAPAQSVTVRLHAPQA</sequence>
<evidence type="ECO:0000256" key="3">
    <source>
        <dbReference type="ARBA" id="ARBA00022617"/>
    </source>
</evidence>
<dbReference type="VEuPathDB" id="FungiDB:ATEG_06678"/>
<dbReference type="Pfam" id="PF00067">
    <property type="entry name" value="p450"/>
    <property type="match status" value="1"/>
</dbReference>
<evidence type="ECO:0000313" key="10">
    <source>
        <dbReference type="EMBL" id="GFF18480.1"/>
    </source>
</evidence>
<dbReference type="InterPro" id="IPR036396">
    <property type="entry name" value="Cyt_P450_sf"/>
</dbReference>
<evidence type="ECO:0000256" key="1">
    <source>
        <dbReference type="ARBA" id="ARBA00001971"/>
    </source>
</evidence>